<evidence type="ECO:0000313" key="2">
    <source>
        <dbReference type="Proteomes" id="UP000219439"/>
    </source>
</evidence>
<dbReference type="Proteomes" id="UP000219439">
    <property type="component" value="Unassembled WGS sequence"/>
</dbReference>
<organism evidence="1 2">
    <name type="scientific">Cohaesibacter gelatinilyticus</name>
    <dbReference type="NCBI Taxonomy" id="372072"/>
    <lineage>
        <taxon>Bacteria</taxon>
        <taxon>Pseudomonadati</taxon>
        <taxon>Pseudomonadota</taxon>
        <taxon>Alphaproteobacteria</taxon>
        <taxon>Hyphomicrobiales</taxon>
        <taxon>Cohaesibacteraceae</taxon>
    </lineage>
</organism>
<evidence type="ECO:0000313" key="1">
    <source>
        <dbReference type="EMBL" id="SNZ07224.1"/>
    </source>
</evidence>
<keyword evidence="2" id="KW-1185">Reference proteome</keyword>
<dbReference type="EMBL" id="OBEL01000001">
    <property type="protein sequence ID" value="SNZ07224.1"/>
    <property type="molecule type" value="Genomic_DNA"/>
</dbReference>
<sequence>MTRQASSLICAQIRGENNNHRIFLLLGRYIALSACSVNVKRNVDLPAPDGPLIATVWPLPYPDDHTIKKNVLLTLHPQVPQTDDESK</sequence>
<reference evidence="1 2" key="1">
    <citation type="submission" date="2017-09" db="EMBL/GenBank/DDBJ databases">
        <authorList>
            <person name="Ehlers B."/>
            <person name="Leendertz F.H."/>
        </authorList>
    </citation>
    <scope>NUCLEOTIDE SEQUENCE [LARGE SCALE GENOMIC DNA]</scope>
    <source>
        <strain evidence="1 2">DSM 18289</strain>
    </source>
</reference>
<accession>A0A285NCI5</accession>
<dbReference type="AlphaFoldDB" id="A0A285NCI5"/>
<name>A0A285NCI5_9HYPH</name>
<proteinExistence type="predicted"/>
<gene>
    <name evidence="1" type="ORF">SAMN06265368_0740</name>
</gene>
<protein>
    <submittedName>
        <fullName evidence="1">Uncharacterized protein</fullName>
    </submittedName>
</protein>